<sequence>MFPFKKRTRMIETAQVDERAKGNGSSQPGAARRGVQIIDDEPQAQSGGGGCCSSG</sequence>
<dbReference type="AlphaFoldDB" id="G5BSX7"/>
<dbReference type="InParanoid" id="G5BSX7"/>
<evidence type="ECO:0000313" key="3">
    <source>
        <dbReference type="Proteomes" id="UP000006813"/>
    </source>
</evidence>
<dbReference type="EMBL" id="JH171656">
    <property type="protein sequence ID" value="EHB12387.1"/>
    <property type="molecule type" value="Genomic_DNA"/>
</dbReference>
<protein>
    <submittedName>
        <fullName evidence="2">Ras-related protein Rab-21</fullName>
    </submittedName>
</protein>
<evidence type="ECO:0000313" key="2">
    <source>
        <dbReference type="EMBL" id="EHB12387.1"/>
    </source>
</evidence>
<feature type="region of interest" description="Disordered" evidence="1">
    <location>
        <begin position="1"/>
        <end position="55"/>
    </location>
</feature>
<dbReference type="STRING" id="10181.G5BSX7"/>
<dbReference type="Proteomes" id="UP000006813">
    <property type="component" value="Unassembled WGS sequence"/>
</dbReference>
<proteinExistence type="predicted"/>
<feature type="compositionally biased region" description="Gly residues" evidence="1">
    <location>
        <begin position="46"/>
        <end position="55"/>
    </location>
</feature>
<gene>
    <name evidence="2" type="ORF">GW7_18223</name>
</gene>
<reference evidence="2 3" key="1">
    <citation type="journal article" date="2011" name="Nature">
        <title>Genome sequencing reveals insights into physiology and longevity of the naked mole rat.</title>
        <authorList>
            <person name="Kim E.B."/>
            <person name="Fang X."/>
            <person name="Fushan A.A."/>
            <person name="Huang Z."/>
            <person name="Lobanov A.V."/>
            <person name="Han L."/>
            <person name="Marino S.M."/>
            <person name="Sun X."/>
            <person name="Turanov A.A."/>
            <person name="Yang P."/>
            <person name="Yim S.H."/>
            <person name="Zhao X."/>
            <person name="Kasaikina M.V."/>
            <person name="Stoletzki N."/>
            <person name="Peng C."/>
            <person name="Polak P."/>
            <person name="Xiong Z."/>
            <person name="Kiezun A."/>
            <person name="Zhu Y."/>
            <person name="Chen Y."/>
            <person name="Kryukov G.V."/>
            <person name="Zhang Q."/>
            <person name="Peshkin L."/>
            <person name="Yang L."/>
            <person name="Bronson R.T."/>
            <person name="Buffenstein R."/>
            <person name="Wang B."/>
            <person name="Han C."/>
            <person name="Li Q."/>
            <person name="Chen L."/>
            <person name="Zhao W."/>
            <person name="Sunyaev S.R."/>
            <person name="Park T.J."/>
            <person name="Zhang G."/>
            <person name="Wang J."/>
            <person name="Gladyshev V.N."/>
        </authorList>
    </citation>
    <scope>NUCLEOTIDE SEQUENCE [LARGE SCALE GENOMIC DNA]</scope>
</reference>
<organism evidence="2 3">
    <name type="scientific">Heterocephalus glaber</name>
    <name type="common">Naked mole rat</name>
    <dbReference type="NCBI Taxonomy" id="10181"/>
    <lineage>
        <taxon>Eukaryota</taxon>
        <taxon>Metazoa</taxon>
        <taxon>Chordata</taxon>
        <taxon>Craniata</taxon>
        <taxon>Vertebrata</taxon>
        <taxon>Euteleostomi</taxon>
        <taxon>Mammalia</taxon>
        <taxon>Eutheria</taxon>
        <taxon>Euarchontoglires</taxon>
        <taxon>Glires</taxon>
        <taxon>Rodentia</taxon>
        <taxon>Hystricomorpha</taxon>
        <taxon>Bathyergidae</taxon>
        <taxon>Heterocephalus</taxon>
    </lineage>
</organism>
<evidence type="ECO:0000256" key="1">
    <source>
        <dbReference type="SAM" id="MobiDB-lite"/>
    </source>
</evidence>
<dbReference type="eggNOG" id="KOG0088">
    <property type="taxonomic scope" value="Eukaryota"/>
</dbReference>
<accession>G5BSX7</accession>
<name>G5BSX7_HETGA</name>